<dbReference type="EMBL" id="JAACJN010000046">
    <property type="protein sequence ID" value="KAF5383924.1"/>
    <property type="molecule type" value="Genomic_DNA"/>
</dbReference>
<reference evidence="1 2" key="1">
    <citation type="journal article" date="2020" name="ISME J.">
        <title>Uncovering the hidden diversity of litter-decomposition mechanisms in mushroom-forming fungi.</title>
        <authorList>
            <person name="Floudas D."/>
            <person name="Bentzer J."/>
            <person name="Ahren D."/>
            <person name="Johansson T."/>
            <person name="Persson P."/>
            <person name="Tunlid A."/>
        </authorList>
    </citation>
    <scope>NUCLEOTIDE SEQUENCE [LARGE SCALE GENOMIC DNA]</scope>
    <source>
        <strain evidence="1 2">CBS 406.79</strain>
    </source>
</reference>
<dbReference type="OrthoDB" id="184880at2759"/>
<dbReference type="InterPro" id="IPR029063">
    <property type="entry name" value="SAM-dependent_MTases_sf"/>
</dbReference>
<comment type="caution">
    <text evidence="1">The sequence shown here is derived from an EMBL/GenBank/DDBJ whole genome shotgun (WGS) entry which is preliminary data.</text>
</comment>
<dbReference type="Proteomes" id="UP000518752">
    <property type="component" value="Unassembled WGS sequence"/>
</dbReference>
<evidence type="ECO:0000313" key="2">
    <source>
        <dbReference type="Proteomes" id="UP000518752"/>
    </source>
</evidence>
<dbReference type="Gene3D" id="3.40.50.150">
    <property type="entry name" value="Vaccinia Virus protein VP39"/>
    <property type="match status" value="1"/>
</dbReference>
<dbReference type="AlphaFoldDB" id="A0A8H5HIH1"/>
<proteinExistence type="predicted"/>
<sequence>MSMDSPNQQRYYASNEYILPADEAETKRLTLQQPIFVRAFENRLFLAPGNFETGDRVLEIGAGNGIWALEFDQQLKNQGIMLEIECIDITDKMYPTTHPSNIQFSVRSVLELPAKWTGAFSYAHQRLVSGAFDDARWHKVLDGISQVLVPGGWLELFDYDPEETSFAVGPYSKRLESLHLEMFTSRGIIINLGAYLPRLLEELGFVDVRREPRRFYLGKSGDGYRYPGNQWRDLWLGAKEVLVNGGFVQSGEEYEKVLEESVLEWENSTKASATFFIVVARKP</sequence>
<organism evidence="1 2">
    <name type="scientific">Collybiopsis confluens</name>
    <dbReference type="NCBI Taxonomy" id="2823264"/>
    <lineage>
        <taxon>Eukaryota</taxon>
        <taxon>Fungi</taxon>
        <taxon>Dikarya</taxon>
        <taxon>Basidiomycota</taxon>
        <taxon>Agaricomycotina</taxon>
        <taxon>Agaricomycetes</taxon>
        <taxon>Agaricomycetidae</taxon>
        <taxon>Agaricales</taxon>
        <taxon>Marasmiineae</taxon>
        <taxon>Omphalotaceae</taxon>
        <taxon>Collybiopsis</taxon>
    </lineage>
</organism>
<protein>
    <recommendedName>
        <fullName evidence="3">S-adenosyl-L-methionine-dependent methyltransferase</fullName>
    </recommendedName>
</protein>
<dbReference type="SUPFAM" id="SSF53335">
    <property type="entry name" value="S-adenosyl-L-methionine-dependent methyltransferases"/>
    <property type="match status" value="1"/>
</dbReference>
<name>A0A8H5HIH1_9AGAR</name>
<keyword evidence="2" id="KW-1185">Reference proteome</keyword>
<evidence type="ECO:0000313" key="1">
    <source>
        <dbReference type="EMBL" id="KAF5383924.1"/>
    </source>
</evidence>
<accession>A0A8H5HIH1</accession>
<dbReference type="CDD" id="cd02440">
    <property type="entry name" value="AdoMet_MTases"/>
    <property type="match status" value="1"/>
</dbReference>
<gene>
    <name evidence="1" type="ORF">D9757_007408</name>
</gene>
<evidence type="ECO:0008006" key="3">
    <source>
        <dbReference type="Google" id="ProtNLM"/>
    </source>
</evidence>
<dbReference type="Pfam" id="PF13489">
    <property type="entry name" value="Methyltransf_23"/>
    <property type="match status" value="1"/>
</dbReference>